<gene>
    <name evidence="1" type="ORF">POPTR_017G054200</name>
</gene>
<dbReference type="InParanoid" id="A0A2K1X3L9"/>
<dbReference type="EMBL" id="CM009306">
    <property type="protein sequence ID" value="PNS95371.1"/>
    <property type="molecule type" value="Genomic_DNA"/>
</dbReference>
<name>A0A2K1X3L9_POPTR</name>
<sequence>MVLDPRLNEAVKFPTHGLSLCGLLKILRVAFSRRGLPICRNCQTFCTKCCLEAEICYTCVYKLPILQQKWS</sequence>
<organism evidence="1 2">
    <name type="scientific">Populus trichocarpa</name>
    <name type="common">Western balsam poplar</name>
    <name type="synonym">Populus balsamifera subsp. trichocarpa</name>
    <dbReference type="NCBI Taxonomy" id="3694"/>
    <lineage>
        <taxon>Eukaryota</taxon>
        <taxon>Viridiplantae</taxon>
        <taxon>Streptophyta</taxon>
        <taxon>Embryophyta</taxon>
        <taxon>Tracheophyta</taxon>
        <taxon>Spermatophyta</taxon>
        <taxon>Magnoliopsida</taxon>
        <taxon>eudicotyledons</taxon>
        <taxon>Gunneridae</taxon>
        <taxon>Pentapetalae</taxon>
        <taxon>rosids</taxon>
        <taxon>fabids</taxon>
        <taxon>Malpighiales</taxon>
        <taxon>Salicaceae</taxon>
        <taxon>Saliceae</taxon>
        <taxon>Populus</taxon>
    </lineage>
</organism>
<keyword evidence="2" id="KW-1185">Reference proteome</keyword>
<dbReference type="AlphaFoldDB" id="A0A2K1X3L9"/>
<evidence type="ECO:0000313" key="1">
    <source>
        <dbReference type="EMBL" id="PNS95371.1"/>
    </source>
</evidence>
<dbReference type="Proteomes" id="UP000006729">
    <property type="component" value="Chromosome 17"/>
</dbReference>
<protein>
    <submittedName>
        <fullName evidence="1">Uncharacterized protein</fullName>
    </submittedName>
</protein>
<accession>A0A2K1X3L9</accession>
<evidence type="ECO:0000313" key="2">
    <source>
        <dbReference type="Proteomes" id="UP000006729"/>
    </source>
</evidence>
<reference evidence="1 2" key="1">
    <citation type="journal article" date="2006" name="Science">
        <title>The genome of black cottonwood, Populus trichocarpa (Torr. &amp; Gray).</title>
        <authorList>
            <person name="Tuskan G.A."/>
            <person name="Difazio S."/>
            <person name="Jansson S."/>
            <person name="Bohlmann J."/>
            <person name="Grigoriev I."/>
            <person name="Hellsten U."/>
            <person name="Putnam N."/>
            <person name="Ralph S."/>
            <person name="Rombauts S."/>
            <person name="Salamov A."/>
            <person name="Schein J."/>
            <person name="Sterck L."/>
            <person name="Aerts A."/>
            <person name="Bhalerao R.R."/>
            <person name="Bhalerao R.P."/>
            <person name="Blaudez D."/>
            <person name="Boerjan W."/>
            <person name="Brun A."/>
            <person name="Brunner A."/>
            <person name="Busov V."/>
            <person name="Campbell M."/>
            <person name="Carlson J."/>
            <person name="Chalot M."/>
            <person name="Chapman J."/>
            <person name="Chen G.L."/>
            <person name="Cooper D."/>
            <person name="Coutinho P.M."/>
            <person name="Couturier J."/>
            <person name="Covert S."/>
            <person name="Cronk Q."/>
            <person name="Cunningham R."/>
            <person name="Davis J."/>
            <person name="Degroeve S."/>
            <person name="Dejardin A."/>
            <person name="Depamphilis C."/>
            <person name="Detter J."/>
            <person name="Dirks B."/>
            <person name="Dubchak I."/>
            <person name="Duplessis S."/>
            <person name="Ehlting J."/>
            <person name="Ellis B."/>
            <person name="Gendler K."/>
            <person name="Goodstein D."/>
            <person name="Gribskov M."/>
            <person name="Grimwood J."/>
            <person name="Groover A."/>
            <person name="Gunter L."/>
            <person name="Hamberger B."/>
            <person name="Heinze B."/>
            <person name="Helariutta Y."/>
            <person name="Henrissat B."/>
            <person name="Holligan D."/>
            <person name="Holt R."/>
            <person name="Huang W."/>
            <person name="Islam-Faridi N."/>
            <person name="Jones S."/>
            <person name="Jones-Rhoades M."/>
            <person name="Jorgensen R."/>
            <person name="Joshi C."/>
            <person name="Kangasjarvi J."/>
            <person name="Karlsson J."/>
            <person name="Kelleher C."/>
            <person name="Kirkpatrick R."/>
            <person name="Kirst M."/>
            <person name="Kohler A."/>
            <person name="Kalluri U."/>
            <person name="Larimer F."/>
            <person name="Leebens-Mack J."/>
            <person name="Leple J.C."/>
            <person name="Locascio P."/>
            <person name="Lou Y."/>
            <person name="Lucas S."/>
            <person name="Martin F."/>
            <person name="Montanini B."/>
            <person name="Napoli C."/>
            <person name="Nelson D.R."/>
            <person name="Nelson C."/>
            <person name="Nieminen K."/>
            <person name="Nilsson O."/>
            <person name="Pereda V."/>
            <person name="Peter G."/>
            <person name="Philippe R."/>
            <person name="Pilate G."/>
            <person name="Poliakov A."/>
            <person name="Razumovskaya J."/>
            <person name="Richardson P."/>
            <person name="Rinaldi C."/>
            <person name="Ritland K."/>
            <person name="Rouze P."/>
            <person name="Ryaboy D."/>
            <person name="Schmutz J."/>
            <person name="Schrader J."/>
            <person name="Segerman B."/>
            <person name="Shin H."/>
            <person name="Siddiqui A."/>
            <person name="Sterky F."/>
            <person name="Terry A."/>
            <person name="Tsai C.J."/>
            <person name="Uberbacher E."/>
            <person name="Unneberg P."/>
            <person name="Vahala J."/>
            <person name="Wall K."/>
            <person name="Wessler S."/>
            <person name="Yang G."/>
            <person name="Yin T."/>
            <person name="Douglas C."/>
            <person name="Marra M."/>
            <person name="Sandberg G."/>
            <person name="Van de Peer Y."/>
            <person name="Rokhsar D."/>
        </authorList>
    </citation>
    <scope>NUCLEOTIDE SEQUENCE [LARGE SCALE GENOMIC DNA]</scope>
    <source>
        <strain evidence="2">cv. Nisqually</strain>
    </source>
</reference>
<proteinExistence type="predicted"/>